<proteinExistence type="predicted"/>
<comment type="caution">
    <text evidence="1">The sequence shown here is derived from an EMBL/GenBank/DDBJ whole genome shotgun (WGS) entry which is preliminary data.</text>
</comment>
<evidence type="ECO:0000313" key="1">
    <source>
        <dbReference type="EMBL" id="TGY65336.1"/>
    </source>
</evidence>
<gene>
    <name evidence="1" type="ORF">E5336_09255</name>
</gene>
<organism evidence="1 2">
    <name type="scientific">Dubosiella muris</name>
    <dbReference type="NCBI Taxonomy" id="3038133"/>
    <lineage>
        <taxon>Bacteria</taxon>
        <taxon>Bacillati</taxon>
        <taxon>Bacillota</taxon>
        <taxon>Erysipelotrichia</taxon>
        <taxon>Erysipelotrichales</taxon>
        <taxon>Erysipelotrichaceae</taxon>
        <taxon>Dubosiella</taxon>
    </lineage>
</organism>
<evidence type="ECO:0000313" key="2">
    <source>
        <dbReference type="Proteomes" id="UP000308836"/>
    </source>
</evidence>
<sequence length="498" mass="57637">MQIVQGEKDRTFFETLKEDCSTEIKKSKFLPKDLWETYSAFSNTNGGTIYLGIKENSPKNIILGVENPRKVIDDFIVTCRNPSKVNYDNSNEENITLINIDGKTILQIDIEEAPLSKKPVFCGGNIENSFIRKGSADLKMTNDELRATFRNAKPDMDSLSAPNTSLDDLDSPTINRYRKKFNQQYPNRFESLSDTDFLIRIGAIYLQKNNTYAIKRGTLLFLGKYQSIKKVYPHFHLDYFNRISGQNRWDDRIASDEFYDFEMNVYNFFNIVWEKFLNSFNSPFALDENLERSNPRAIEVSLREALVNCLAHADYEQSYPSIKIEIHNGVYIFENPGQLLIPINQFTQGGESRPRNEMLMSFFRNCGFSERQGFGGQQIFGTSLKWKFRTPKIETDLEKTRLSIWTVKFADSYPDLTEKEILIINYLTNYPNPKAKKEIQEATELSEYHTKQTLDSLCKKEIIKRVGKSVATKYTITRSNQELLTLTKEALNILAKQL</sequence>
<protein>
    <submittedName>
        <fullName evidence="1">Uncharacterized protein</fullName>
    </submittedName>
</protein>
<dbReference type="Proteomes" id="UP000308836">
    <property type="component" value="Unassembled WGS sequence"/>
</dbReference>
<name>A0AC61R5U3_9FIRM</name>
<reference evidence="1" key="1">
    <citation type="submission" date="2019-04" db="EMBL/GenBank/DDBJ databases">
        <title>Microbes associate with the intestines of laboratory mice.</title>
        <authorList>
            <person name="Navarre W."/>
            <person name="Wong E."/>
            <person name="Huang K."/>
            <person name="Tropini C."/>
            <person name="Ng K."/>
            <person name="Yu B."/>
        </authorList>
    </citation>
    <scope>NUCLEOTIDE SEQUENCE</scope>
    <source>
        <strain evidence="1">NM09_H32</strain>
    </source>
</reference>
<accession>A0AC61R5U3</accession>
<keyword evidence="2" id="KW-1185">Reference proteome</keyword>
<dbReference type="EMBL" id="SRYG01000019">
    <property type="protein sequence ID" value="TGY65336.1"/>
    <property type="molecule type" value="Genomic_DNA"/>
</dbReference>